<evidence type="ECO:0000256" key="4">
    <source>
        <dbReference type="ARBA" id="ARBA00022989"/>
    </source>
</evidence>
<reference evidence="9" key="1">
    <citation type="journal article" date="2019" name="Int. J. Syst. Evol. Microbiol.">
        <title>The Global Catalogue of Microorganisms (GCM) 10K type strain sequencing project: providing services to taxonomists for standard genome sequencing and annotation.</title>
        <authorList>
            <consortium name="The Broad Institute Genomics Platform"/>
            <consortium name="The Broad Institute Genome Sequencing Center for Infectious Disease"/>
            <person name="Wu L."/>
            <person name="Ma J."/>
        </authorList>
    </citation>
    <scope>NUCLEOTIDE SEQUENCE [LARGE SCALE GENOMIC DNA]</scope>
    <source>
        <strain evidence="9">CGMCC 1.12664</strain>
    </source>
</reference>
<comment type="caution">
    <text evidence="8">The sequence shown here is derived from an EMBL/GenBank/DDBJ whole genome shotgun (WGS) entry which is preliminary data.</text>
</comment>
<feature type="transmembrane region" description="Helical" evidence="6">
    <location>
        <begin position="140"/>
        <end position="159"/>
    </location>
</feature>
<evidence type="ECO:0000313" key="8">
    <source>
        <dbReference type="EMBL" id="GGE33855.1"/>
    </source>
</evidence>
<proteinExistence type="predicted"/>
<accession>A0A917A847</accession>
<evidence type="ECO:0000256" key="2">
    <source>
        <dbReference type="ARBA" id="ARBA00022475"/>
    </source>
</evidence>
<dbReference type="GO" id="GO:0005886">
    <property type="term" value="C:plasma membrane"/>
    <property type="evidence" value="ECO:0007669"/>
    <property type="project" value="UniProtKB-SubCell"/>
</dbReference>
<protein>
    <submittedName>
        <fullName evidence="8">Pilus assembly protein TadC</fullName>
    </submittedName>
</protein>
<keyword evidence="5 6" id="KW-0472">Membrane</keyword>
<dbReference type="Pfam" id="PF00482">
    <property type="entry name" value="T2SSF"/>
    <property type="match status" value="1"/>
</dbReference>
<sequence length="330" mass="36084">MEAVTKLLTDMLGPMGPLIVVGGLGVLLILGTLPFLLRKEVDPLDKLKKNAQADAPAHKDKLRTAKTNKKLERYSSFLEPQNEKEYSAMRIKLLQAGYRSKDAVRYFHFAQFALGIFGLLAGVLYFLATKAGDNPDTQTTLIYILGPGGVGYLLPKYWINKRQAQRQEEITNGFPDALDMLLVCVEAGQSIDQAILRVSHEIRASYGSLADEFELVSHEVKAGKDKASVLGDMAERCGVSDISSFVTVLVQSATFGTSIADALRVYASEMRDKRVMRAEEKANKLPTKMTLATMMLTVPPLLIILIGPSILGITKMGDMAALPSGEESTE</sequence>
<keyword evidence="3 6" id="KW-0812">Transmembrane</keyword>
<name>A0A917A847_9RHOB</name>
<dbReference type="PANTHER" id="PTHR35007">
    <property type="entry name" value="INTEGRAL MEMBRANE PROTEIN-RELATED"/>
    <property type="match status" value="1"/>
</dbReference>
<feature type="transmembrane region" description="Helical" evidence="6">
    <location>
        <begin position="291"/>
        <end position="313"/>
    </location>
</feature>
<feature type="domain" description="Type II secretion system protein GspF" evidence="7">
    <location>
        <begin position="178"/>
        <end position="306"/>
    </location>
</feature>
<dbReference type="EMBL" id="BMFJ01000001">
    <property type="protein sequence ID" value="GGE33855.1"/>
    <property type="molecule type" value="Genomic_DNA"/>
</dbReference>
<dbReference type="RefSeq" id="WP_188477741.1">
    <property type="nucleotide sequence ID" value="NZ_BMFJ01000001.1"/>
</dbReference>
<evidence type="ECO:0000256" key="1">
    <source>
        <dbReference type="ARBA" id="ARBA00004651"/>
    </source>
</evidence>
<evidence type="ECO:0000313" key="9">
    <source>
        <dbReference type="Proteomes" id="UP000612855"/>
    </source>
</evidence>
<evidence type="ECO:0000256" key="3">
    <source>
        <dbReference type="ARBA" id="ARBA00022692"/>
    </source>
</evidence>
<evidence type="ECO:0000256" key="6">
    <source>
        <dbReference type="SAM" id="Phobius"/>
    </source>
</evidence>
<evidence type="ECO:0000259" key="7">
    <source>
        <dbReference type="Pfam" id="PF00482"/>
    </source>
</evidence>
<keyword evidence="2" id="KW-1003">Cell membrane</keyword>
<feature type="transmembrane region" description="Helical" evidence="6">
    <location>
        <begin position="15"/>
        <end position="37"/>
    </location>
</feature>
<dbReference type="PANTHER" id="PTHR35007:SF2">
    <property type="entry name" value="PILUS ASSEMBLE PROTEIN"/>
    <property type="match status" value="1"/>
</dbReference>
<comment type="subcellular location">
    <subcellularLocation>
        <location evidence="1">Cell membrane</location>
        <topology evidence="1">Multi-pass membrane protein</topology>
    </subcellularLocation>
</comment>
<keyword evidence="4 6" id="KW-1133">Transmembrane helix</keyword>
<dbReference type="AlphaFoldDB" id="A0A917A847"/>
<dbReference type="Proteomes" id="UP000612855">
    <property type="component" value="Unassembled WGS sequence"/>
</dbReference>
<feature type="transmembrane region" description="Helical" evidence="6">
    <location>
        <begin position="106"/>
        <end position="128"/>
    </location>
</feature>
<organism evidence="8 9">
    <name type="scientific">Primorskyibacter flagellatus</name>
    <dbReference type="NCBI Taxonomy" id="1387277"/>
    <lineage>
        <taxon>Bacteria</taxon>
        <taxon>Pseudomonadati</taxon>
        <taxon>Pseudomonadota</taxon>
        <taxon>Alphaproteobacteria</taxon>
        <taxon>Rhodobacterales</taxon>
        <taxon>Roseobacteraceae</taxon>
        <taxon>Primorskyibacter</taxon>
    </lineage>
</organism>
<evidence type="ECO:0000256" key="5">
    <source>
        <dbReference type="ARBA" id="ARBA00023136"/>
    </source>
</evidence>
<gene>
    <name evidence="8" type="ORF">GCM10011360_22110</name>
</gene>
<keyword evidence="9" id="KW-1185">Reference proteome</keyword>
<dbReference type="InterPro" id="IPR018076">
    <property type="entry name" value="T2SS_GspF_dom"/>
</dbReference>